<gene>
    <name evidence="5" type="ORF">D1224_01740</name>
</gene>
<evidence type="ECO:0000313" key="5">
    <source>
        <dbReference type="EMBL" id="RIJ25866.1"/>
    </source>
</evidence>
<proteinExistence type="predicted"/>
<dbReference type="NCBIfam" id="TIGR03805">
    <property type="entry name" value="beta_helix_1"/>
    <property type="match status" value="1"/>
</dbReference>
<dbReference type="InterPro" id="IPR006626">
    <property type="entry name" value="PbH1"/>
</dbReference>
<name>A0A399R2Z5_9PROT</name>
<dbReference type="Gene3D" id="2.160.20.10">
    <property type="entry name" value="Single-stranded right-handed beta-helix, Pectin lyase-like"/>
    <property type="match status" value="1"/>
</dbReference>
<evidence type="ECO:0000256" key="2">
    <source>
        <dbReference type="SAM" id="MobiDB-lite"/>
    </source>
</evidence>
<evidence type="ECO:0000313" key="6">
    <source>
        <dbReference type="Proteomes" id="UP000265431"/>
    </source>
</evidence>
<evidence type="ECO:0000259" key="4">
    <source>
        <dbReference type="Pfam" id="PF13229"/>
    </source>
</evidence>
<protein>
    <recommendedName>
        <fullName evidence="4">Right handed beta helix domain-containing protein</fullName>
    </recommendedName>
</protein>
<keyword evidence="1" id="KW-0677">Repeat</keyword>
<reference evidence="5 6" key="1">
    <citation type="submission" date="2018-08" db="EMBL/GenBank/DDBJ databases">
        <title>Henriciella mobilis sp. nov., isolated from seawater.</title>
        <authorList>
            <person name="Cheng H."/>
            <person name="Wu Y.-H."/>
            <person name="Xu X.-W."/>
            <person name="Guo L.-L."/>
        </authorList>
    </citation>
    <scope>NUCLEOTIDE SEQUENCE [LARGE SCALE GENOMIC DNA]</scope>
    <source>
        <strain evidence="5 6">CCUG66934</strain>
    </source>
</reference>
<dbReference type="InterPro" id="IPR022442">
    <property type="entry name" value="SO_2930-like_dom"/>
</dbReference>
<dbReference type="InterPro" id="IPR051550">
    <property type="entry name" value="SCF-Subunits/Alg-Epimerases"/>
</dbReference>
<dbReference type="InterPro" id="IPR011050">
    <property type="entry name" value="Pectin_lyase_fold/virulence"/>
</dbReference>
<dbReference type="Proteomes" id="UP000265431">
    <property type="component" value="Unassembled WGS sequence"/>
</dbReference>
<dbReference type="InterPro" id="IPR039448">
    <property type="entry name" value="Beta_helix"/>
</dbReference>
<dbReference type="PANTHER" id="PTHR22990">
    <property type="entry name" value="F-BOX ONLY PROTEIN"/>
    <property type="match status" value="1"/>
</dbReference>
<dbReference type="InterPro" id="IPR012334">
    <property type="entry name" value="Pectin_lyas_fold"/>
</dbReference>
<dbReference type="SMART" id="SM00710">
    <property type="entry name" value="PbH1"/>
    <property type="match status" value="7"/>
</dbReference>
<dbReference type="OrthoDB" id="338827at2"/>
<dbReference type="RefSeq" id="WP_119378218.1">
    <property type="nucleotide sequence ID" value="NZ_QWGB01000004.1"/>
</dbReference>
<evidence type="ECO:0000256" key="1">
    <source>
        <dbReference type="ARBA" id="ARBA00022737"/>
    </source>
</evidence>
<feature type="domain" description="Right handed beta helix" evidence="4">
    <location>
        <begin position="110"/>
        <end position="236"/>
    </location>
</feature>
<feature type="compositionally biased region" description="Polar residues" evidence="2">
    <location>
        <begin position="31"/>
        <end position="44"/>
    </location>
</feature>
<accession>A0A399R2Z5</accession>
<dbReference type="PROSITE" id="PS51257">
    <property type="entry name" value="PROKAR_LIPOPROTEIN"/>
    <property type="match status" value="1"/>
</dbReference>
<dbReference type="AlphaFoldDB" id="A0A399R2Z5"/>
<comment type="caution">
    <text evidence="5">The sequence shown here is derived from an EMBL/GenBank/DDBJ whole genome shotgun (WGS) entry which is preliminary data.</text>
</comment>
<evidence type="ECO:0000256" key="3">
    <source>
        <dbReference type="SAM" id="SignalP"/>
    </source>
</evidence>
<keyword evidence="3" id="KW-0732">Signal</keyword>
<feature type="chain" id="PRO_5017441666" description="Right handed beta helix domain-containing protein" evidence="3">
    <location>
        <begin position="16"/>
        <end position="423"/>
    </location>
</feature>
<keyword evidence="6" id="KW-1185">Reference proteome</keyword>
<feature type="signal peptide" evidence="3">
    <location>
        <begin position="1"/>
        <end position="15"/>
    </location>
</feature>
<dbReference type="EMBL" id="QWGB01000004">
    <property type="protein sequence ID" value="RIJ25866.1"/>
    <property type="molecule type" value="Genomic_DNA"/>
</dbReference>
<dbReference type="PANTHER" id="PTHR22990:SF15">
    <property type="entry name" value="F-BOX ONLY PROTEIN 10"/>
    <property type="match status" value="1"/>
</dbReference>
<dbReference type="SUPFAM" id="SSF51126">
    <property type="entry name" value="Pectin lyase-like"/>
    <property type="match status" value="1"/>
</dbReference>
<organism evidence="5 6">
    <name type="scientific">Henriciella barbarensis</name>
    <dbReference type="NCBI Taxonomy" id="86342"/>
    <lineage>
        <taxon>Bacteria</taxon>
        <taxon>Pseudomonadati</taxon>
        <taxon>Pseudomonadota</taxon>
        <taxon>Alphaproteobacteria</taxon>
        <taxon>Hyphomonadales</taxon>
        <taxon>Hyphomonadaceae</taxon>
        <taxon>Henriciella</taxon>
    </lineage>
</organism>
<dbReference type="Pfam" id="PF13229">
    <property type="entry name" value="Beta_helix"/>
    <property type="match status" value="1"/>
</dbReference>
<feature type="region of interest" description="Disordered" evidence="2">
    <location>
        <begin position="22"/>
        <end position="46"/>
    </location>
</feature>
<sequence>MRKLLFAAASVSVLAACGGAGDGSDSDASGNQSSVNGTSSSASDGTIEAGDDFALRLQTALIEAEPGSTITLPAGTFAMTDGLTLDVDGVTLRGASPAETILDFKNQMGSGEGLLVTSDDVTLTNFTVRDSKGDGIKSKGADRITYSNVKVEWLGEPSEDNGAYGIYPVESTDVLVEGSHVRGASDAGIYVGQSDNIIVRDNIAEFNVAGIEIENSSNAVVNGNVVRNNAGGILVFDLPDLPVMGGNTTLIRNNLIEDNNTRNFAPPGNIVASVPSGTGVIIMANEKVMVRDNNFANNQTAHVLITAYSQDFSDVDYNPLPRNIEVRNNTYGESGYNPQGDLGDLASLIGGNLPPVIWDGVTSWGDNPDSDLNIFINEPDSVGFVNLGLGAYPVDVSAASPSMDRPAGESIGAIPTVKLSHAE</sequence>